<dbReference type="AlphaFoldDB" id="A0A948S116"/>
<dbReference type="SUPFAM" id="SSF109709">
    <property type="entry name" value="KorB DNA-binding domain-like"/>
    <property type="match status" value="1"/>
</dbReference>
<gene>
    <name evidence="5" type="ORF">KJ970_20630</name>
</gene>
<dbReference type="InterPro" id="IPR004437">
    <property type="entry name" value="ParB/RepB/Spo0J"/>
</dbReference>
<evidence type="ECO:0000256" key="3">
    <source>
        <dbReference type="ARBA" id="ARBA00023125"/>
    </source>
</evidence>
<dbReference type="NCBIfam" id="TIGR00180">
    <property type="entry name" value="parB_part"/>
    <property type="match status" value="1"/>
</dbReference>
<dbReference type="PANTHER" id="PTHR33375">
    <property type="entry name" value="CHROMOSOME-PARTITIONING PROTEIN PARB-RELATED"/>
    <property type="match status" value="1"/>
</dbReference>
<dbReference type="InterPro" id="IPR041468">
    <property type="entry name" value="HTH_ParB/Spo0J"/>
</dbReference>
<evidence type="ECO:0000313" key="6">
    <source>
        <dbReference type="Proteomes" id="UP000777784"/>
    </source>
</evidence>
<evidence type="ECO:0000259" key="4">
    <source>
        <dbReference type="SMART" id="SM00470"/>
    </source>
</evidence>
<dbReference type="Gene3D" id="3.90.1530.30">
    <property type="match status" value="1"/>
</dbReference>
<reference evidence="5" key="1">
    <citation type="submission" date="2021-05" db="EMBL/GenBank/DDBJ databases">
        <title>Energy efficiency and biological interactions define the core microbiome of deep oligotrophic groundwater.</title>
        <authorList>
            <person name="Mehrshad M."/>
            <person name="Lopez-Fernandez M."/>
            <person name="Bell E."/>
            <person name="Bernier-Latmani R."/>
            <person name="Bertilsson S."/>
            <person name="Dopson M."/>
        </authorList>
    </citation>
    <scope>NUCLEOTIDE SEQUENCE</scope>
    <source>
        <strain evidence="5">Modern_marine.mb.64</strain>
    </source>
</reference>
<dbReference type="InterPro" id="IPR050336">
    <property type="entry name" value="Chromosome_partition/occlusion"/>
</dbReference>
<dbReference type="SUPFAM" id="SSF110849">
    <property type="entry name" value="ParB/Sulfiredoxin"/>
    <property type="match status" value="1"/>
</dbReference>
<evidence type="ECO:0000256" key="1">
    <source>
        <dbReference type="ARBA" id="ARBA00006295"/>
    </source>
</evidence>
<dbReference type="Gene3D" id="1.10.10.2830">
    <property type="match status" value="1"/>
</dbReference>
<accession>A0A948S116</accession>
<proteinExistence type="inferred from homology"/>
<dbReference type="FunFam" id="1.10.10.2830:FF:000001">
    <property type="entry name" value="Chromosome partitioning protein ParB"/>
    <property type="match status" value="1"/>
</dbReference>
<dbReference type="CDD" id="cd16393">
    <property type="entry name" value="SPO0J_N"/>
    <property type="match status" value="1"/>
</dbReference>
<dbReference type="Pfam" id="PF23552">
    <property type="entry name" value="ParB_C"/>
    <property type="match status" value="1"/>
</dbReference>
<dbReference type="EMBL" id="JAHJDP010000118">
    <property type="protein sequence ID" value="MBU2693332.1"/>
    <property type="molecule type" value="Genomic_DNA"/>
</dbReference>
<keyword evidence="2" id="KW-0159">Chromosome partition</keyword>
<dbReference type="InterPro" id="IPR057240">
    <property type="entry name" value="ParB_dimer_C"/>
</dbReference>
<evidence type="ECO:0000313" key="5">
    <source>
        <dbReference type="EMBL" id="MBU2693332.1"/>
    </source>
</evidence>
<dbReference type="SMART" id="SM00470">
    <property type="entry name" value="ParB"/>
    <property type="match status" value="1"/>
</dbReference>
<dbReference type="GO" id="GO:0005694">
    <property type="term" value="C:chromosome"/>
    <property type="evidence" value="ECO:0007669"/>
    <property type="project" value="TreeGrafter"/>
</dbReference>
<dbReference type="GO" id="GO:0007059">
    <property type="term" value="P:chromosome segregation"/>
    <property type="evidence" value="ECO:0007669"/>
    <property type="project" value="UniProtKB-KW"/>
</dbReference>
<comment type="similarity">
    <text evidence="1">Belongs to the ParB family.</text>
</comment>
<dbReference type="FunFam" id="3.90.1530.30:FF:000001">
    <property type="entry name" value="Chromosome partitioning protein ParB"/>
    <property type="match status" value="1"/>
</dbReference>
<feature type="domain" description="ParB-like N-terminal" evidence="4">
    <location>
        <begin position="30"/>
        <end position="119"/>
    </location>
</feature>
<dbReference type="Pfam" id="PF17762">
    <property type="entry name" value="HTH_ParB"/>
    <property type="match status" value="1"/>
</dbReference>
<keyword evidence="3" id="KW-0238">DNA-binding</keyword>
<protein>
    <submittedName>
        <fullName evidence="5">ParB/RepB/Spo0J family partition protein</fullName>
    </submittedName>
</protein>
<dbReference type="InterPro" id="IPR036086">
    <property type="entry name" value="ParB/Sulfiredoxin_sf"/>
</dbReference>
<organism evidence="5 6">
    <name type="scientific">Eiseniibacteriota bacterium</name>
    <dbReference type="NCBI Taxonomy" id="2212470"/>
    <lineage>
        <taxon>Bacteria</taxon>
        <taxon>Candidatus Eiseniibacteriota</taxon>
    </lineage>
</organism>
<name>A0A948S116_UNCEI</name>
<dbReference type="Proteomes" id="UP000777784">
    <property type="component" value="Unassembled WGS sequence"/>
</dbReference>
<dbReference type="PANTHER" id="PTHR33375:SF1">
    <property type="entry name" value="CHROMOSOME-PARTITIONING PROTEIN PARB-RELATED"/>
    <property type="match status" value="1"/>
</dbReference>
<dbReference type="GO" id="GO:0003677">
    <property type="term" value="F:DNA binding"/>
    <property type="evidence" value="ECO:0007669"/>
    <property type="project" value="UniProtKB-KW"/>
</dbReference>
<sequence>MSRKALGRGLKALIPDSPAERPTLVEDSATRLSISELKPNPFQPRREWSDAELQNLAESLKIHGLLEPILARPASGQYEIIAGERRVRAAQLLGWTHIEARIRSVSDEEALQLALVENLQRKDLNPMEEARGYRALAEQFSWTHDRVANEVGKSRTAISNSLRLLKLPESVKEYVSRETLSEGHARTLLGLPNPAMQERLAGDCVSKGLSVRQLEKMVRQLAKRLESRGRKGRSTPGREEIQALQHAMTQAMSMDISISGNRNRGAVRIRYGSREELEGLIARLGIVIH</sequence>
<dbReference type="InterPro" id="IPR003115">
    <property type="entry name" value="ParB_N"/>
</dbReference>
<evidence type="ECO:0000256" key="2">
    <source>
        <dbReference type="ARBA" id="ARBA00022829"/>
    </source>
</evidence>
<dbReference type="Pfam" id="PF02195">
    <property type="entry name" value="ParB_N"/>
    <property type="match status" value="1"/>
</dbReference>
<comment type="caution">
    <text evidence="5">The sequence shown here is derived from an EMBL/GenBank/DDBJ whole genome shotgun (WGS) entry which is preliminary data.</text>
</comment>